<keyword evidence="8" id="KW-1278">Translocase</keyword>
<evidence type="ECO:0000256" key="5">
    <source>
        <dbReference type="ARBA" id="ARBA00022519"/>
    </source>
</evidence>
<dbReference type="EMBL" id="BMPI01000028">
    <property type="protein sequence ID" value="GGM46136.1"/>
    <property type="molecule type" value="Genomic_DNA"/>
</dbReference>
<dbReference type="GO" id="GO:0005524">
    <property type="term" value="F:ATP binding"/>
    <property type="evidence" value="ECO:0007669"/>
    <property type="project" value="UniProtKB-KW"/>
</dbReference>
<keyword evidence="6" id="KW-0547">Nucleotide-binding</keyword>
<comment type="caution">
    <text evidence="11">The sequence shown here is derived from an EMBL/GenBank/DDBJ whole genome shotgun (WGS) entry which is preliminary data.</text>
</comment>
<evidence type="ECO:0000256" key="6">
    <source>
        <dbReference type="ARBA" id="ARBA00022741"/>
    </source>
</evidence>
<dbReference type="SUPFAM" id="SSF52540">
    <property type="entry name" value="P-loop containing nucleoside triphosphate hydrolases"/>
    <property type="match status" value="1"/>
</dbReference>
<comment type="subcellular location">
    <subcellularLocation>
        <location evidence="1">Cell membrane</location>
        <topology evidence="1">Peripheral membrane protein</topology>
    </subcellularLocation>
</comment>
<evidence type="ECO:0000313" key="11">
    <source>
        <dbReference type="EMBL" id="GGM46136.1"/>
    </source>
</evidence>
<dbReference type="PROSITE" id="PS00211">
    <property type="entry name" value="ABC_TRANSPORTER_1"/>
    <property type="match status" value="1"/>
</dbReference>
<keyword evidence="7 11" id="KW-0067">ATP-binding</keyword>
<keyword evidence="9" id="KW-0472">Membrane</keyword>
<keyword evidence="5" id="KW-0997">Cell inner membrane</keyword>
<evidence type="ECO:0000259" key="10">
    <source>
        <dbReference type="PROSITE" id="PS50893"/>
    </source>
</evidence>
<name>A0A917TZ09_9ACTN</name>
<dbReference type="PROSITE" id="PS50893">
    <property type="entry name" value="ABC_TRANSPORTER_2"/>
    <property type="match status" value="1"/>
</dbReference>
<dbReference type="InterPro" id="IPR003593">
    <property type="entry name" value="AAA+_ATPase"/>
</dbReference>
<comment type="similarity">
    <text evidence="2">Belongs to the ABC transporter superfamily.</text>
</comment>
<dbReference type="GO" id="GO:0005886">
    <property type="term" value="C:plasma membrane"/>
    <property type="evidence" value="ECO:0007669"/>
    <property type="project" value="UniProtKB-SubCell"/>
</dbReference>
<organism evidence="11 12">
    <name type="scientific">Dactylosporangium sucinum</name>
    <dbReference type="NCBI Taxonomy" id="1424081"/>
    <lineage>
        <taxon>Bacteria</taxon>
        <taxon>Bacillati</taxon>
        <taxon>Actinomycetota</taxon>
        <taxon>Actinomycetes</taxon>
        <taxon>Micromonosporales</taxon>
        <taxon>Micromonosporaceae</taxon>
        <taxon>Dactylosporangium</taxon>
    </lineage>
</organism>
<evidence type="ECO:0000256" key="9">
    <source>
        <dbReference type="ARBA" id="ARBA00023136"/>
    </source>
</evidence>
<dbReference type="AlphaFoldDB" id="A0A917TZ09"/>
<feature type="domain" description="ABC transporter" evidence="10">
    <location>
        <begin position="10"/>
        <end position="262"/>
    </location>
</feature>
<dbReference type="Proteomes" id="UP000642070">
    <property type="component" value="Unassembled WGS sequence"/>
</dbReference>
<evidence type="ECO:0000256" key="2">
    <source>
        <dbReference type="ARBA" id="ARBA00005417"/>
    </source>
</evidence>
<evidence type="ECO:0000256" key="1">
    <source>
        <dbReference type="ARBA" id="ARBA00004202"/>
    </source>
</evidence>
<dbReference type="InterPro" id="IPR003439">
    <property type="entry name" value="ABC_transporter-like_ATP-bd"/>
</dbReference>
<evidence type="ECO:0000256" key="7">
    <source>
        <dbReference type="ARBA" id="ARBA00022840"/>
    </source>
</evidence>
<dbReference type="CDD" id="cd03257">
    <property type="entry name" value="ABC_NikE_OppD_transporters"/>
    <property type="match status" value="1"/>
</dbReference>
<dbReference type="InterPro" id="IPR017871">
    <property type="entry name" value="ABC_transporter-like_CS"/>
</dbReference>
<evidence type="ECO:0000256" key="8">
    <source>
        <dbReference type="ARBA" id="ARBA00022967"/>
    </source>
</evidence>
<proteinExistence type="inferred from homology"/>
<dbReference type="SMART" id="SM00382">
    <property type="entry name" value="AAA"/>
    <property type="match status" value="1"/>
</dbReference>
<reference evidence="11" key="1">
    <citation type="journal article" date="2014" name="Int. J. Syst. Evol. Microbiol.">
        <title>Complete genome sequence of Corynebacterium casei LMG S-19264T (=DSM 44701T), isolated from a smear-ripened cheese.</title>
        <authorList>
            <consortium name="US DOE Joint Genome Institute (JGI-PGF)"/>
            <person name="Walter F."/>
            <person name="Albersmeier A."/>
            <person name="Kalinowski J."/>
            <person name="Ruckert C."/>
        </authorList>
    </citation>
    <scope>NUCLEOTIDE SEQUENCE</scope>
    <source>
        <strain evidence="11">JCM 19831</strain>
    </source>
</reference>
<gene>
    <name evidence="11" type="ORF">GCM10007977_054860</name>
</gene>
<dbReference type="GO" id="GO:0016887">
    <property type="term" value="F:ATP hydrolysis activity"/>
    <property type="evidence" value="ECO:0007669"/>
    <property type="project" value="InterPro"/>
</dbReference>
<dbReference type="Gene3D" id="3.40.50.300">
    <property type="entry name" value="P-loop containing nucleotide triphosphate hydrolases"/>
    <property type="match status" value="1"/>
</dbReference>
<accession>A0A917TZ09</accession>
<keyword evidence="3" id="KW-0813">Transport</keyword>
<evidence type="ECO:0000313" key="12">
    <source>
        <dbReference type="Proteomes" id="UP000642070"/>
    </source>
</evidence>
<dbReference type="InterPro" id="IPR027417">
    <property type="entry name" value="P-loop_NTPase"/>
</dbReference>
<keyword evidence="12" id="KW-1185">Reference proteome</keyword>
<sequence length="276" mass="29808">MSAPSSERVLEVRNLAVRIDSPDGTVHPVKGVDLDLYKGEIVGIVGESGCGKSTTVKGILKLLGPNSTVTADKIEFAGNIDIARASAKQMRHIRGEKIGFVAQNPFGSLNPIYSIERQFYEVQRAHSTGVRKARSREIALAMLRSVGIVAPERVLDGYAHQLSGGMAQRVVIALATTLSPAILMADEPTTGLDATVQAQILDLISGLVRDEGRSMLLVTHDLGVIAQYCQRVIVMYAGEVVETGPVMDVMVDPRHEYTRSLIRSVPKPGEKLNVAR</sequence>
<dbReference type="InterPro" id="IPR050388">
    <property type="entry name" value="ABC_Ni/Peptide_Import"/>
</dbReference>
<reference evidence="11" key="2">
    <citation type="submission" date="2020-09" db="EMBL/GenBank/DDBJ databases">
        <authorList>
            <person name="Sun Q."/>
            <person name="Ohkuma M."/>
        </authorList>
    </citation>
    <scope>NUCLEOTIDE SEQUENCE</scope>
    <source>
        <strain evidence="11">JCM 19831</strain>
    </source>
</reference>
<dbReference type="PANTHER" id="PTHR43297">
    <property type="entry name" value="OLIGOPEPTIDE TRANSPORT ATP-BINDING PROTEIN APPD"/>
    <property type="match status" value="1"/>
</dbReference>
<evidence type="ECO:0000256" key="3">
    <source>
        <dbReference type="ARBA" id="ARBA00022448"/>
    </source>
</evidence>
<dbReference type="PANTHER" id="PTHR43297:SF14">
    <property type="entry name" value="ATPASE AAA-TYPE CORE DOMAIN-CONTAINING PROTEIN"/>
    <property type="match status" value="1"/>
</dbReference>
<keyword evidence="4" id="KW-1003">Cell membrane</keyword>
<evidence type="ECO:0000256" key="4">
    <source>
        <dbReference type="ARBA" id="ARBA00022475"/>
    </source>
</evidence>
<dbReference type="Pfam" id="PF00005">
    <property type="entry name" value="ABC_tran"/>
    <property type="match status" value="1"/>
</dbReference>
<protein>
    <submittedName>
        <fullName evidence="11">ABC transporter ATP-binding protein</fullName>
    </submittedName>
</protein>